<organism evidence="1 2">
    <name type="scientific">Salinicoccus halitifaciens</name>
    <dbReference type="NCBI Taxonomy" id="1073415"/>
    <lineage>
        <taxon>Bacteria</taxon>
        <taxon>Bacillati</taxon>
        <taxon>Bacillota</taxon>
        <taxon>Bacilli</taxon>
        <taxon>Bacillales</taxon>
        <taxon>Staphylococcaceae</taxon>
        <taxon>Salinicoccus</taxon>
    </lineage>
</organism>
<dbReference type="EMBL" id="JBDZDV010000001">
    <property type="protein sequence ID" value="MET3109748.1"/>
    <property type="molecule type" value="Genomic_DNA"/>
</dbReference>
<accession>A0ABV2E5T0</accession>
<gene>
    <name evidence="1" type="ORF">ABHD89_000136</name>
</gene>
<dbReference type="Proteomes" id="UP001549019">
    <property type="component" value="Unassembled WGS sequence"/>
</dbReference>
<evidence type="ECO:0000313" key="2">
    <source>
        <dbReference type="Proteomes" id="UP001549019"/>
    </source>
</evidence>
<comment type="caution">
    <text evidence="1">The sequence shown here is derived from an EMBL/GenBank/DDBJ whole genome shotgun (WGS) entry which is preliminary data.</text>
</comment>
<sequence length="149" mass="17305">MIREELFDSIKNNLQVDDNIEKPKEEAIFVVMDKLYNEYKKFEDEFRDRDIPYSVGSFPTTNAKTNKIVSYNNITVSVGKDSEIRVNYNQMNKAGVIHVNLSERIDAVKSDVNTIVFTDGTNESYQEHVVRMIEKGNALLEESNKRYKK</sequence>
<reference evidence="1 2" key="1">
    <citation type="submission" date="2024-05" db="EMBL/GenBank/DDBJ databases">
        <title>Genomic Encyclopedia of Type Strains, Phase IV (KMG-IV): sequencing the most valuable type-strain genomes for metagenomic binning, comparative biology and taxonomic classification.</title>
        <authorList>
            <person name="Goeker M."/>
        </authorList>
    </citation>
    <scope>NUCLEOTIDE SEQUENCE [LARGE SCALE GENOMIC DNA]</scope>
    <source>
        <strain evidence="1 2">DSM 25286</strain>
    </source>
</reference>
<evidence type="ECO:0000313" key="1">
    <source>
        <dbReference type="EMBL" id="MET3109748.1"/>
    </source>
</evidence>
<protein>
    <submittedName>
        <fullName evidence="1">Uncharacterized protein</fullName>
    </submittedName>
</protein>
<keyword evidence="2" id="KW-1185">Reference proteome</keyword>
<proteinExistence type="predicted"/>
<name>A0ABV2E5T0_9STAP</name>
<dbReference type="RefSeq" id="WP_230820912.1">
    <property type="nucleotide sequence ID" value="NZ_JAJNCU010000001.1"/>
</dbReference>